<name>A0A1G2HYV2_9BACT</name>
<keyword evidence="1" id="KW-0472">Membrane</keyword>
<dbReference type="EMBL" id="MHOS01000032">
    <property type="protein sequence ID" value="OGZ67732.1"/>
    <property type="molecule type" value="Genomic_DNA"/>
</dbReference>
<dbReference type="AlphaFoldDB" id="A0A1G2HYV2"/>
<gene>
    <name evidence="2" type="ORF">A3D35_03695</name>
</gene>
<dbReference type="STRING" id="1802206.A3D35_03695"/>
<organism evidence="2 3">
    <name type="scientific">Candidatus Staskawiczbacteria bacterium RIFCSPHIGHO2_02_FULL_34_9</name>
    <dbReference type="NCBI Taxonomy" id="1802206"/>
    <lineage>
        <taxon>Bacteria</taxon>
        <taxon>Candidatus Staskawicziibacteriota</taxon>
    </lineage>
</organism>
<evidence type="ECO:0000256" key="1">
    <source>
        <dbReference type="SAM" id="Phobius"/>
    </source>
</evidence>
<evidence type="ECO:0000313" key="2">
    <source>
        <dbReference type="EMBL" id="OGZ67732.1"/>
    </source>
</evidence>
<keyword evidence="1" id="KW-1133">Transmembrane helix</keyword>
<proteinExistence type="predicted"/>
<feature type="transmembrane region" description="Helical" evidence="1">
    <location>
        <begin position="12"/>
        <end position="34"/>
    </location>
</feature>
<reference evidence="2 3" key="1">
    <citation type="journal article" date="2016" name="Nat. Commun.">
        <title>Thousands of microbial genomes shed light on interconnected biogeochemical processes in an aquifer system.</title>
        <authorList>
            <person name="Anantharaman K."/>
            <person name="Brown C.T."/>
            <person name="Hug L.A."/>
            <person name="Sharon I."/>
            <person name="Castelle C.J."/>
            <person name="Probst A.J."/>
            <person name="Thomas B.C."/>
            <person name="Singh A."/>
            <person name="Wilkins M.J."/>
            <person name="Karaoz U."/>
            <person name="Brodie E.L."/>
            <person name="Williams K.H."/>
            <person name="Hubbard S.S."/>
            <person name="Banfield J.F."/>
        </authorList>
    </citation>
    <scope>NUCLEOTIDE SEQUENCE [LARGE SCALE GENOMIC DNA]</scope>
</reference>
<protein>
    <submittedName>
        <fullName evidence="2">Uncharacterized protein</fullName>
    </submittedName>
</protein>
<dbReference type="Proteomes" id="UP000176421">
    <property type="component" value="Unassembled WGS sequence"/>
</dbReference>
<comment type="caution">
    <text evidence="2">The sequence shown here is derived from an EMBL/GenBank/DDBJ whole genome shotgun (WGS) entry which is preliminary data.</text>
</comment>
<evidence type="ECO:0000313" key="3">
    <source>
        <dbReference type="Proteomes" id="UP000176421"/>
    </source>
</evidence>
<sequence length="59" mass="6548">MIDQNKKIKIIQITSTALGIIVISLLILGGSLLASKRWNPKWNPFNPSDRSNNSATQQI</sequence>
<accession>A0A1G2HYV2</accession>
<keyword evidence="1" id="KW-0812">Transmembrane</keyword>